<sequence>MSFEQNFGGSEAQGDGEDGSAAPAEAGADGGSSPCDDELFWAASEKDNSPEAAAAAESANEQERQAAEAAAAQAVAAAAAERANEQERQAAEAAAAAAAERAKEQERQTAEAGAAERAKEQERQAAEAAAAEAAAAAAAAERAKEQERQAAERRRLVVQLQAAEEEEQRLIERLTSTTRRLELKKQAVADAERQADVVQAAALAVVQREEHALDALRSKLSKTTDDLAEASHTLAVVQQDSDEAGAKLRAAYRVATTAYTAVEAASVKLDAARASTERCVEDAQKASVVESAVVSSSDSLAAAADSAIDDLRTHCGEDEHCAALIAQLDLIPRVRHGQPDHDRVRIARRAAETAGTPVGKVDEGTRKAV</sequence>
<accession>A0ACC3BU38</accession>
<dbReference type="Proteomes" id="UP000798662">
    <property type="component" value="Chromosome 1"/>
</dbReference>
<dbReference type="EMBL" id="CM020618">
    <property type="protein sequence ID" value="KAK1861234.1"/>
    <property type="molecule type" value="Genomic_DNA"/>
</dbReference>
<proteinExistence type="predicted"/>
<reference evidence="1" key="1">
    <citation type="submission" date="2019-11" db="EMBL/GenBank/DDBJ databases">
        <title>Nori genome reveals adaptations in red seaweeds to the harsh intertidal environment.</title>
        <authorList>
            <person name="Wang D."/>
            <person name="Mao Y."/>
        </authorList>
    </citation>
    <scope>NUCLEOTIDE SEQUENCE</scope>
    <source>
        <tissue evidence="1">Gametophyte</tissue>
    </source>
</reference>
<organism evidence="1 2">
    <name type="scientific">Pyropia yezoensis</name>
    <name type="common">Susabi-nori</name>
    <name type="synonym">Porphyra yezoensis</name>
    <dbReference type="NCBI Taxonomy" id="2788"/>
    <lineage>
        <taxon>Eukaryota</taxon>
        <taxon>Rhodophyta</taxon>
        <taxon>Bangiophyceae</taxon>
        <taxon>Bangiales</taxon>
        <taxon>Bangiaceae</taxon>
        <taxon>Pyropia</taxon>
    </lineage>
</organism>
<protein>
    <submittedName>
        <fullName evidence="1">Uncharacterized protein</fullName>
    </submittedName>
</protein>
<keyword evidence="2" id="KW-1185">Reference proteome</keyword>
<evidence type="ECO:0000313" key="2">
    <source>
        <dbReference type="Proteomes" id="UP000798662"/>
    </source>
</evidence>
<name>A0ACC3BU38_PYRYE</name>
<comment type="caution">
    <text evidence="1">The sequence shown here is derived from an EMBL/GenBank/DDBJ whole genome shotgun (WGS) entry which is preliminary data.</text>
</comment>
<gene>
    <name evidence="1" type="ORF">I4F81_003818</name>
</gene>
<evidence type="ECO:0000313" key="1">
    <source>
        <dbReference type="EMBL" id="KAK1861234.1"/>
    </source>
</evidence>